<evidence type="ECO:0000313" key="3">
    <source>
        <dbReference type="Proteomes" id="UP000275267"/>
    </source>
</evidence>
<dbReference type="Proteomes" id="UP000275267">
    <property type="component" value="Unassembled WGS sequence"/>
</dbReference>
<dbReference type="PANTHER" id="PTHR45560:SF4">
    <property type="entry name" value="OS04G0164500 PROTEIN"/>
    <property type="match status" value="1"/>
</dbReference>
<evidence type="ECO:0000313" key="2">
    <source>
        <dbReference type="EMBL" id="RLM73067.1"/>
    </source>
</evidence>
<dbReference type="OrthoDB" id="694239at2759"/>
<reference evidence="3" key="1">
    <citation type="journal article" date="2019" name="Nat. Commun.">
        <title>The genome of broomcorn millet.</title>
        <authorList>
            <person name="Zou C."/>
            <person name="Miki D."/>
            <person name="Li D."/>
            <person name="Tang Q."/>
            <person name="Xiao L."/>
            <person name="Rajput S."/>
            <person name="Deng P."/>
            <person name="Jia W."/>
            <person name="Huang R."/>
            <person name="Zhang M."/>
            <person name="Sun Y."/>
            <person name="Hu J."/>
            <person name="Fu X."/>
            <person name="Schnable P.S."/>
            <person name="Li F."/>
            <person name="Zhang H."/>
            <person name="Feng B."/>
            <person name="Zhu X."/>
            <person name="Liu R."/>
            <person name="Schnable J.C."/>
            <person name="Zhu J.-K."/>
            <person name="Zhang H."/>
        </authorList>
    </citation>
    <scope>NUCLEOTIDE SEQUENCE [LARGE SCALE GENOMIC DNA]</scope>
</reference>
<protein>
    <recommendedName>
        <fullName evidence="1">KIB1-4 beta-propeller domain-containing protein</fullName>
    </recommendedName>
</protein>
<proteinExistence type="predicted"/>
<dbReference type="STRING" id="4540.A0A3L6Q7D0"/>
<dbReference type="EMBL" id="PQIB02000013">
    <property type="protein sequence ID" value="RLM73067.1"/>
    <property type="molecule type" value="Genomic_DNA"/>
</dbReference>
<sequence>MAAYHEKKHLRRKYLAASTDGLLMAVLKHTEEVVEEHGQYSYMNKVVTRVHFEVQVLDQANGRWEAADMGAAALFVGVNGTVCVSAREHRGIAAGCIYFTDDEVGDACLRHAHGANYQGSDRDDTELRVTGVYSLKLGKVIKRIPEKGEHPRWPPPAWFTPSFL</sequence>
<dbReference type="PANTHER" id="PTHR45560">
    <property type="entry name" value="OS04G0163150 PROTEIN-RELATED"/>
    <property type="match status" value="1"/>
</dbReference>
<dbReference type="Pfam" id="PF03478">
    <property type="entry name" value="Beta-prop_KIB1-4"/>
    <property type="match status" value="1"/>
</dbReference>
<dbReference type="AlphaFoldDB" id="A0A3L6Q7D0"/>
<gene>
    <name evidence="2" type="ORF">C2845_PM15G01230</name>
</gene>
<name>A0A3L6Q7D0_PANMI</name>
<dbReference type="InterPro" id="IPR005174">
    <property type="entry name" value="KIB1-4_b-propeller"/>
</dbReference>
<keyword evidence="3" id="KW-1185">Reference proteome</keyword>
<organism evidence="2 3">
    <name type="scientific">Panicum miliaceum</name>
    <name type="common">Proso millet</name>
    <name type="synonym">Broomcorn millet</name>
    <dbReference type="NCBI Taxonomy" id="4540"/>
    <lineage>
        <taxon>Eukaryota</taxon>
        <taxon>Viridiplantae</taxon>
        <taxon>Streptophyta</taxon>
        <taxon>Embryophyta</taxon>
        <taxon>Tracheophyta</taxon>
        <taxon>Spermatophyta</taxon>
        <taxon>Magnoliopsida</taxon>
        <taxon>Liliopsida</taxon>
        <taxon>Poales</taxon>
        <taxon>Poaceae</taxon>
        <taxon>PACMAD clade</taxon>
        <taxon>Panicoideae</taxon>
        <taxon>Panicodae</taxon>
        <taxon>Paniceae</taxon>
        <taxon>Panicinae</taxon>
        <taxon>Panicum</taxon>
        <taxon>Panicum sect. Panicum</taxon>
    </lineage>
</organism>
<feature type="domain" description="KIB1-4 beta-propeller" evidence="1">
    <location>
        <begin position="8"/>
        <end position="113"/>
    </location>
</feature>
<accession>A0A3L6Q7D0</accession>
<comment type="caution">
    <text evidence="2">The sequence shown here is derived from an EMBL/GenBank/DDBJ whole genome shotgun (WGS) entry which is preliminary data.</text>
</comment>
<evidence type="ECO:0000259" key="1">
    <source>
        <dbReference type="Pfam" id="PF03478"/>
    </source>
</evidence>